<accession>A0AAD9H2E0</accession>
<evidence type="ECO:0000313" key="1">
    <source>
        <dbReference type="EMBL" id="KAK2021153.1"/>
    </source>
</evidence>
<evidence type="ECO:0000313" key="2">
    <source>
        <dbReference type="Proteomes" id="UP001232148"/>
    </source>
</evidence>
<organism evidence="1 2">
    <name type="scientific">Colletotrichum zoysiae</name>
    <dbReference type="NCBI Taxonomy" id="1216348"/>
    <lineage>
        <taxon>Eukaryota</taxon>
        <taxon>Fungi</taxon>
        <taxon>Dikarya</taxon>
        <taxon>Ascomycota</taxon>
        <taxon>Pezizomycotina</taxon>
        <taxon>Sordariomycetes</taxon>
        <taxon>Hypocreomycetidae</taxon>
        <taxon>Glomerellales</taxon>
        <taxon>Glomerellaceae</taxon>
        <taxon>Colletotrichum</taxon>
        <taxon>Colletotrichum graminicola species complex</taxon>
    </lineage>
</organism>
<sequence length="163" mass="18450">MLLLTIVSHRGSMLHEPGDDDAGSLVYEPPAQSLTSFRLTTLRVLNDRYASTCPKPSSPDEWNHVVRQAENAPFPATFPSIGRSRSRRVQVLHCTADIHSIHHSHEPRIGYTLATSRRVKMAPLTILDPWIMGLGGERCSRRFCRMSQLEGLEYRTPNERMLS</sequence>
<dbReference type="Proteomes" id="UP001232148">
    <property type="component" value="Unassembled WGS sequence"/>
</dbReference>
<proteinExistence type="predicted"/>
<dbReference type="EMBL" id="MU843132">
    <property type="protein sequence ID" value="KAK2021153.1"/>
    <property type="molecule type" value="Genomic_DNA"/>
</dbReference>
<name>A0AAD9H2E0_9PEZI</name>
<keyword evidence="2" id="KW-1185">Reference proteome</keyword>
<gene>
    <name evidence="1" type="ORF">LX32DRAFT_270745</name>
</gene>
<comment type="caution">
    <text evidence="1">The sequence shown here is derived from an EMBL/GenBank/DDBJ whole genome shotgun (WGS) entry which is preliminary data.</text>
</comment>
<reference evidence="1" key="1">
    <citation type="submission" date="2021-06" db="EMBL/GenBank/DDBJ databases">
        <title>Comparative genomics, transcriptomics and evolutionary studies reveal genomic signatures of adaptation to plant cell wall in hemibiotrophic fungi.</title>
        <authorList>
            <consortium name="DOE Joint Genome Institute"/>
            <person name="Baroncelli R."/>
            <person name="Diaz J.F."/>
            <person name="Benocci T."/>
            <person name="Peng M."/>
            <person name="Battaglia E."/>
            <person name="Haridas S."/>
            <person name="Andreopoulos W."/>
            <person name="Labutti K."/>
            <person name="Pangilinan J."/>
            <person name="Floch G.L."/>
            <person name="Makela M.R."/>
            <person name="Henrissat B."/>
            <person name="Grigoriev I.V."/>
            <person name="Crouch J.A."/>
            <person name="De Vries R.P."/>
            <person name="Sukno S.A."/>
            <person name="Thon M.R."/>
        </authorList>
    </citation>
    <scope>NUCLEOTIDE SEQUENCE</scope>
    <source>
        <strain evidence="1">MAFF235873</strain>
    </source>
</reference>
<protein>
    <submittedName>
        <fullName evidence="1">Uncharacterized protein</fullName>
    </submittedName>
</protein>
<dbReference type="AlphaFoldDB" id="A0AAD9H2E0"/>